<accession>A0A0B3S054</accession>
<dbReference type="SUPFAM" id="SSF103025">
    <property type="entry name" value="Folate-binding domain"/>
    <property type="match status" value="1"/>
</dbReference>
<dbReference type="AlphaFoldDB" id="A0A0B3S054"/>
<dbReference type="EC" id="1.5.3.1" evidence="1"/>
<organism evidence="1 2">
    <name type="scientific">Mameliella alba</name>
    <dbReference type="NCBI Taxonomy" id="561184"/>
    <lineage>
        <taxon>Bacteria</taxon>
        <taxon>Pseudomonadati</taxon>
        <taxon>Pseudomonadota</taxon>
        <taxon>Alphaproteobacteria</taxon>
        <taxon>Rhodobacterales</taxon>
        <taxon>Roseobacteraceae</taxon>
        <taxon>Mameliella</taxon>
    </lineage>
</organism>
<dbReference type="GO" id="GO:0008115">
    <property type="term" value="F:sarcosine oxidase activity"/>
    <property type="evidence" value="ECO:0007669"/>
    <property type="project" value="UniProtKB-EC"/>
</dbReference>
<sequence>MHDLKPITPLGAADPRVDNIGPLTLTEITSVALASVAARLGSEEATRKTLGELIGAEAPAPSRHAGDMLTAFWTGPDQWMVEAPISTHEDLAHRLVAAFGTDASVTEQTDAWCRFDLKGEDHPAVMERLCAVDLANWQGGEVQRTTIDHLGCFVIARDARTLSVIGPRSSAGSLHHALITACRSVF</sequence>
<dbReference type="EMBL" id="JSUQ01000037">
    <property type="protein sequence ID" value="KHQ49891.1"/>
    <property type="molecule type" value="Genomic_DNA"/>
</dbReference>
<reference evidence="1 2" key="1">
    <citation type="submission" date="2014-10" db="EMBL/GenBank/DDBJ databases">
        <title>Genome sequence of Ponticoccus sp. strain UMTAT08 isolated from clonal culture of toxic dinoflagellate Alexandrium tamiyavanichii.</title>
        <authorList>
            <person name="Gan H.Y."/>
            <person name="Muhd D.-D."/>
            <person name="Mohd Noor M.E."/>
            <person name="Yeong Y.S."/>
            <person name="Usup G."/>
        </authorList>
    </citation>
    <scope>NUCLEOTIDE SEQUENCE [LARGE SCALE GENOMIC DNA]</scope>
    <source>
        <strain evidence="1 2">UMTAT08</strain>
    </source>
</reference>
<evidence type="ECO:0000313" key="1">
    <source>
        <dbReference type="EMBL" id="KHQ49891.1"/>
    </source>
</evidence>
<keyword evidence="2" id="KW-1185">Reference proteome</keyword>
<dbReference type="Gene3D" id="3.30.70.1520">
    <property type="entry name" value="Heterotetrameric sarcosine oxidase"/>
    <property type="match status" value="1"/>
</dbReference>
<dbReference type="STRING" id="561184.SAMN05216376_105374"/>
<keyword evidence="1" id="KW-0560">Oxidoreductase</keyword>
<protein>
    <submittedName>
        <fullName evidence="1">Sarcosine oxidase, gamma subunit</fullName>
        <ecNumber evidence="1">1.5.3.1</ecNumber>
    </submittedName>
</protein>
<proteinExistence type="predicted"/>
<evidence type="ECO:0000313" key="2">
    <source>
        <dbReference type="Proteomes" id="UP000030960"/>
    </source>
</evidence>
<comment type="caution">
    <text evidence="1">The sequence shown here is derived from an EMBL/GenBank/DDBJ whole genome shotgun (WGS) entry which is preliminary data.</text>
</comment>
<dbReference type="RefSeq" id="WP_043146955.1">
    <property type="nucleotide sequence ID" value="NZ_JSUQ01000037.1"/>
</dbReference>
<dbReference type="Proteomes" id="UP000030960">
    <property type="component" value="Unassembled WGS sequence"/>
</dbReference>
<dbReference type="OrthoDB" id="7356349at2"/>
<gene>
    <name evidence="1" type="primary">soxG</name>
    <name evidence="1" type="ORF">OA50_05565</name>
</gene>
<name>A0A0B3S054_9RHOB</name>
<dbReference type="InterPro" id="IPR027266">
    <property type="entry name" value="TrmE/GcvT-like"/>
</dbReference>
<dbReference type="PATRIC" id="fig|1515334.3.peg.5566"/>
<dbReference type="Gene3D" id="3.30.1360.120">
    <property type="entry name" value="Probable tRNA modification gtpase trme, domain 1"/>
    <property type="match status" value="1"/>
</dbReference>